<dbReference type="Proteomes" id="UP001596958">
    <property type="component" value="Unassembled WGS sequence"/>
</dbReference>
<name>A0ABW2YTV9_9SPHI</name>
<dbReference type="Gene3D" id="3.50.50.60">
    <property type="entry name" value="FAD/NAD(P)-binding domain"/>
    <property type="match status" value="1"/>
</dbReference>
<organism evidence="2 3">
    <name type="scientific">Mucilaginibacter calamicampi</name>
    <dbReference type="NCBI Taxonomy" id="1302352"/>
    <lineage>
        <taxon>Bacteria</taxon>
        <taxon>Pseudomonadati</taxon>
        <taxon>Bacteroidota</taxon>
        <taxon>Sphingobacteriia</taxon>
        <taxon>Sphingobacteriales</taxon>
        <taxon>Sphingobacteriaceae</taxon>
        <taxon>Mucilaginibacter</taxon>
    </lineage>
</organism>
<dbReference type="InterPro" id="IPR052189">
    <property type="entry name" value="L-asp_N-monooxygenase_NS-form"/>
</dbReference>
<reference evidence="3" key="1">
    <citation type="journal article" date="2019" name="Int. J. Syst. Evol. Microbiol.">
        <title>The Global Catalogue of Microorganisms (GCM) 10K type strain sequencing project: providing services to taxonomists for standard genome sequencing and annotation.</title>
        <authorList>
            <consortium name="The Broad Institute Genomics Platform"/>
            <consortium name="The Broad Institute Genome Sequencing Center for Infectious Disease"/>
            <person name="Wu L."/>
            <person name="Ma J."/>
        </authorList>
    </citation>
    <scope>NUCLEOTIDE SEQUENCE [LARGE SCALE GENOMIC DNA]</scope>
    <source>
        <strain evidence="3">CCUG 63418</strain>
    </source>
</reference>
<protein>
    <submittedName>
        <fullName evidence="2">FAD/NAD(P)-binding protein</fullName>
    </submittedName>
</protein>
<evidence type="ECO:0000313" key="3">
    <source>
        <dbReference type="Proteomes" id="UP001596958"/>
    </source>
</evidence>
<dbReference type="RefSeq" id="WP_377096722.1">
    <property type="nucleotide sequence ID" value="NZ_JBHTHU010000001.1"/>
</dbReference>
<dbReference type="InterPro" id="IPR038732">
    <property type="entry name" value="HpyO/CreE_NAD-binding"/>
</dbReference>
<dbReference type="PANTHER" id="PTHR40254">
    <property type="entry name" value="BLR0577 PROTEIN"/>
    <property type="match status" value="1"/>
</dbReference>
<evidence type="ECO:0000259" key="1">
    <source>
        <dbReference type="Pfam" id="PF13454"/>
    </source>
</evidence>
<sequence>MKTHQNNTIAIIGGGPGGLFMYKQLIENATPGLEVHIYEKNDCLGCGMPYSHDGAADEHITNVSGNEIPELVTTVQEWIKTVPKDTLDKYNIDPGKFNEYKVLPRLLFGQYLNAQFKLLLKQARQQNVNTQIYYNTLVHDVIDAPDKNEVVVVTDTGEKHYSRVVICSGHVWAKKYEDKVPGWFDSPYPPQKIALHADHTVAIRGASLTAIDAIRTLARHNGRFEKDEKGILKFYANEESPNFSIVMHTRNGLLPAVRFHLEDSHLGKDTVLSDEEVSANRKENDGFLSLDYVFEQNFKTHIRKNDPEFYKKIAQLNMEGFVDMVMTYRENQDPFDLLKKEYVEARESIIRHESVYWKEMLAVLSFAMNYPAKYFSAEDMLRLQKTLMPLISVVIAFVPQSSAEALMALHDAGRLTMVTVGEDSEVTPHKDGGAVYKYTDEKGQEQEHHYPLFVDCIGQPHLAFNDIPYKSLINDNTASAATLRFRDAAVGRKLLNDAEKPVIKGSDEDYYLVVPGMAVNDHFQLLDKFNALNDRIYVMAVPLIGGYNPDYSGLDFCEAASVAIIEAITGNQLAKAC</sequence>
<feature type="domain" description="FAD-dependent urate hydroxylase HpyO/Asp monooxygenase CreE-like FAD/NAD(P)-binding" evidence="1">
    <location>
        <begin position="10"/>
        <end position="170"/>
    </location>
</feature>
<proteinExistence type="predicted"/>
<dbReference type="EMBL" id="JBHTHU010000001">
    <property type="protein sequence ID" value="MFD0748848.1"/>
    <property type="molecule type" value="Genomic_DNA"/>
</dbReference>
<dbReference type="SUPFAM" id="SSF51905">
    <property type="entry name" value="FAD/NAD(P)-binding domain"/>
    <property type="match status" value="1"/>
</dbReference>
<dbReference type="InterPro" id="IPR036188">
    <property type="entry name" value="FAD/NAD-bd_sf"/>
</dbReference>
<comment type="caution">
    <text evidence="2">The sequence shown here is derived from an EMBL/GenBank/DDBJ whole genome shotgun (WGS) entry which is preliminary data.</text>
</comment>
<dbReference type="Pfam" id="PF13454">
    <property type="entry name" value="NAD_binding_9"/>
    <property type="match status" value="1"/>
</dbReference>
<evidence type="ECO:0000313" key="2">
    <source>
        <dbReference type="EMBL" id="MFD0748848.1"/>
    </source>
</evidence>
<keyword evidence="3" id="KW-1185">Reference proteome</keyword>
<dbReference type="PANTHER" id="PTHR40254:SF1">
    <property type="entry name" value="BLR0577 PROTEIN"/>
    <property type="match status" value="1"/>
</dbReference>
<accession>A0ABW2YTV9</accession>
<gene>
    <name evidence="2" type="ORF">ACFQZS_01760</name>
</gene>